<dbReference type="EMBL" id="LNYV01000013">
    <property type="protein sequence ID" value="KTD58385.1"/>
    <property type="molecule type" value="Genomic_DNA"/>
</dbReference>
<dbReference type="Proteomes" id="UP000054621">
    <property type="component" value="Unassembled WGS sequence"/>
</dbReference>
<comment type="caution">
    <text evidence="2">The sequence shown here is derived from an EMBL/GenBank/DDBJ whole genome shotgun (WGS) entry which is preliminary data.</text>
</comment>
<sequence>MGIEPTLSAWKAEVLPLNYTRLFSSILKMVEGEGFEPSKAEPSDLQSDPFDRSGTPPKRTLLSFKMNRMSTFC</sequence>
<evidence type="ECO:0000256" key="1">
    <source>
        <dbReference type="SAM" id="MobiDB-lite"/>
    </source>
</evidence>
<dbReference type="STRING" id="28087.Lsai_0992"/>
<organism evidence="2 3">
    <name type="scientific">Legionella sainthelensi</name>
    <dbReference type="NCBI Taxonomy" id="28087"/>
    <lineage>
        <taxon>Bacteria</taxon>
        <taxon>Pseudomonadati</taxon>
        <taxon>Pseudomonadota</taxon>
        <taxon>Gammaproteobacteria</taxon>
        <taxon>Legionellales</taxon>
        <taxon>Legionellaceae</taxon>
        <taxon>Legionella</taxon>
    </lineage>
</organism>
<dbReference type="AlphaFoldDB" id="A0A0W0YND3"/>
<feature type="region of interest" description="Disordered" evidence="1">
    <location>
        <begin position="35"/>
        <end position="58"/>
    </location>
</feature>
<evidence type="ECO:0000313" key="2">
    <source>
        <dbReference type="EMBL" id="KTD58385.1"/>
    </source>
</evidence>
<dbReference type="AntiFam" id="ANF00020">
    <property type="entry name" value="tRNA translation"/>
</dbReference>
<proteinExistence type="predicted"/>
<reference evidence="2 3" key="1">
    <citation type="submission" date="2015-11" db="EMBL/GenBank/DDBJ databases">
        <title>Genomic analysis of 38 Legionella species identifies large and diverse effector repertoires.</title>
        <authorList>
            <person name="Burstein D."/>
            <person name="Amaro F."/>
            <person name="Zusman T."/>
            <person name="Lifshitz Z."/>
            <person name="Cohen O."/>
            <person name="Gilbert J.A."/>
            <person name="Pupko T."/>
            <person name="Shuman H.A."/>
            <person name="Segal G."/>
        </authorList>
    </citation>
    <scope>NUCLEOTIDE SEQUENCE [LARGE SCALE GENOMIC DNA]</scope>
    <source>
        <strain evidence="2 3">Mt.St.Helens-4</strain>
    </source>
</reference>
<name>A0A0W0YND3_9GAMM</name>
<gene>
    <name evidence="2" type="ORF">Lsai_0992</name>
</gene>
<evidence type="ECO:0000313" key="3">
    <source>
        <dbReference type="Proteomes" id="UP000054621"/>
    </source>
</evidence>
<protein>
    <submittedName>
        <fullName evidence="2">Uncharacterized protein</fullName>
    </submittedName>
</protein>
<accession>A0A0W0YND3</accession>